<dbReference type="Proteomes" id="UP000886998">
    <property type="component" value="Unassembled WGS sequence"/>
</dbReference>
<protein>
    <submittedName>
        <fullName evidence="1">Uncharacterized protein</fullName>
    </submittedName>
</protein>
<organism evidence="1 2">
    <name type="scientific">Trichonephila inaurata madagascariensis</name>
    <dbReference type="NCBI Taxonomy" id="2747483"/>
    <lineage>
        <taxon>Eukaryota</taxon>
        <taxon>Metazoa</taxon>
        <taxon>Ecdysozoa</taxon>
        <taxon>Arthropoda</taxon>
        <taxon>Chelicerata</taxon>
        <taxon>Arachnida</taxon>
        <taxon>Araneae</taxon>
        <taxon>Araneomorphae</taxon>
        <taxon>Entelegynae</taxon>
        <taxon>Araneoidea</taxon>
        <taxon>Nephilidae</taxon>
        <taxon>Trichonephila</taxon>
        <taxon>Trichonephila inaurata</taxon>
    </lineage>
</organism>
<evidence type="ECO:0000313" key="2">
    <source>
        <dbReference type="Proteomes" id="UP000886998"/>
    </source>
</evidence>
<dbReference type="OrthoDB" id="6459070at2759"/>
<accession>A0A8X6YC12</accession>
<dbReference type="EMBL" id="BMAV01016252">
    <property type="protein sequence ID" value="GFY66809.1"/>
    <property type="molecule type" value="Genomic_DNA"/>
</dbReference>
<proteinExistence type="predicted"/>
<gene>
    <name evidence="1" type="ORF">TNIN_443341</name>
</gene>
<reference evidence="1" key="1">
    <citation type="submission" date="2020-08" db="EMBL/GenBank/DDBJ databases">
        <title>Multicomponent nature underlies the extraordinary mechanical properties of spider dragline silk.</title>
        <authorList>
            <person name="Kono N."/>
            <person name="Nakamura H."/>
            <person name="Mori M."/>
            <person name="Yoshida Y."/>
            <person name="Ohtoshi R."/>
            <person name="Malay A.D."/>
            <person name="Moran D.A.P."/>
            <person name="Tomita M."/>
            <person name="Numata K."/>
            <person name="Arakawa K."/>
        </authorList>
    </citation>
    <scope>NUCLEOTIDE SEQUENCE</scope>
</reference>
<name>A0A8X6YC12_9ARAC</name>
<dbReference type="AlphaFoldDB" id="A0A8X6YC12"/>
<evidence type="ECO:0000313" key="1">
    <source>
        <dbReference type="EMBL" id="GFY66809.1"/>
    </source>
</evidence>
<sequence length="81" mass="9343">MFREKNAASVVRRLEHHEVEVCLGSIPVSVSWKNGVIFMPWVTLPEVYTFDVLHSLLPGTPSCHYEATNRRVKVCGFFYLF</sequence>
<comment type="caution">
    <text evidence="1">The sequence shown here is derived from an EMBL/GenBank/DDBJ whole genome shotgun (WGS) entry which is preliminary data.</text>
</comment>
<keyword evidence="2" id="KW-1185">Reference proteome</keyword>